<dbReference type="RefSeq" id="WP_135548966.1">
    <property type="nucleotide sequence ID" value="NZ_SPQQ01000006.1"/>
</dbReference>
<dbReference type="AlphaFoldDB" id="A0A4Z0R4F7"/>
<accession>A0A4Z0R4F7</accession>
<dbReference type="OrthoDB" id="9814992at2"/>
<dbReference type="Proteomes" id="UP000298460">
    <property type="component" value="Unassembled WGS sequence"/>
</dbReference>
<dbReference type="InterPro" id="IPR006498">
    <property type="entry name" value="Tail_tube"/>
</dbReference>
<dbReference type="Pfam" id="PF04985">
    <property type="entry name" value="Phage_tube"/>
    <property type="match status" value="1"/>
</dbReference>
<organism evidence="1 2">
    <name type="scientific">Desulfosporosinus fructosivorans</name>
    <dbReference type="NCBI Taxonomy" id="2018669"/>
    <lineage>
        <taxon>Bacteria</taxon>
        <taxon>Bacillati</taxon>
        <taxon>Bacillota</taxon>
        <taxon>Clostridia</taxon>
        <taxon>Eubacteriales</taxon>
        <taxon>Desulfitobacteriaceae</taxon>
        <taxon>Desulfosporosinus</taxon>
    </lineage>
</organism>
<evidence type="ECO:0000313" key="1">
    <source>
        <dbReference type="EMBL" id="TGE36887.1"/>
    </source>
</evidence>
<protein>
    <recommendedName>
        <fullName evidence="3">Phage tail protein</fullName>
    </recommendedName>
</protein>
<name>A0A4Z0R4F7_9FIRM</name>
<dbReference type="EMBL" id="SPQQ01000006">
    <property type="protein sequence ID" value="TGE36887.1"/>
    <property type="molecule type" value="Genomic_DNA"/>
</dbReference>
<evidence type="ECO:0008006" key="3">
    <source>
        <dbReference type="Google" id="ProtNLM"/>
    </source>
</evidence>
<sequence>MIVSGSVIAHKLLADNVEIEDNVSCELPSIEFGTTEVKGAGILGTVDMPSPTQINAMSFKISSRSINKKTSALAKTGKQSLELRFARDVIQSDGTVIPASTKIFITGVVKKYEPGKVEQGATMDGSVEFEVLRYRQVIEGVETLLIDKFNYQYVVNGVDYMQAIRAILG</sequence>
<gene>
    <name evidence="1" type="ORF">E4K67_17460</name>
</gene>
<proteinExistence type="predicted"/>
<reference evidence="1 2" key="1">
    <citation type="submission" date="2019-03" db="EMBL/GenBank/DDBJ databases">
        <title>Draft Genome Sequence of Desulfosporosinus fructosivorans Strain 63.6F, Isolated from Marine Sediment in the Baltic Sea.</title>
        <authorList>
            <person name="Hausmann B."/>
            <person name="Vandieken V."/>
            <person name="Pjevac P."/>
            <person name="Schreck K."/>
            <person name="Herbold C.W."/>
            <person name="Loy A."/>
        </authorList>
    </citation>
    <scope>NUCLEOTIDE SEQUENCE [LARGE SCALE GENOMIC DNA]</scope>
    <source>
        <strain evidence="1 2">63.6F</strain>
    </source>
</reference>
<keyword evidence="2" id="KW-1185">Reference proteome</keyword>
<comment type="caution">
    <text evidence="1">The sequence shown here is derived from an EMBL/GenBank/DDBJ whole genome shotgun (WGS) entry which is preliminary data.</text>
</comment>
<evidence type="ECO:0000313" key="2">
    <source>
        <dbReference type="Proteomes" id="UP000298460"/>
    </source>
</evidence>